<keyword evidence="1" id="KW-0812">Transmembrane</keyword>
<dbReference type="EMBL" id="BK016096">
    <property type="protein sequence ID" value="DAF94732.1"/>
    <property type="molecule type" value="Genomic_DNA"/>
</dbReference>
<sequence length="67" mass="7374">MVVTAVLLPIVLYSAAILIYKFYLFVAGLVSPENKEFMAFFGMLALAMGLAGGVIYACEQYEIKTMK</sequence>
<keyword evidence="1" id="KW-1133">Transmembrane helix</keyword>
<protein>
    <submittedName>
        <fullName evidence="2">Uncharacterized protein</fullName>
    </submittedName>
</protein>
<proteinExistence type="predicted"/>
<accession>A0A8S5UJY0</accession>
<keyword evidence="1" id="KW-0472">Membrane</keyword>
<evidence type="ECO:0000256" key="1">
    <source>
        <dbReference type="SAM" id="Phobius"/>
    </source>
</evidence>
<feature type="transmembrane region" description="Helical" evidence="1">
    <location>
        <begin position="7"/>
        <end position="31"/>
    </location>
</feature>
<reference evidence="2" key="1">
    <citation type="journal article" date="2021" name="Proc. Natl. Acad. Sci. U.S.A.">
        <title>A Catalog of Tens of Thousands of Viruses from Human Metagenomes Reveals Hidden Associations with Chronic Diseases.</title>
        <authorList>
            <person name="Tisza M.J."/>
            <person name="Buck C.B."/>
        </authorList>
    </citation>
    <scope>NUCLEOTIDE SEQUENCE</scope>
    <source>
        <strain evidence="2">Ct9A73</strain>
    </source>
</reference>
<evidence type="ECO:0000313" key="2">
    <source>
        <dbReference type="EMBL" id="DAF94732.1"/>
    </source>
</evidence>
<organism evidence="2">
    <name type="scientific">Podoviridae sp. ct9A73</name>
    <dbReference type="NCBI Taxonomy" id="2825225"/>
    <lineage>
        <taxon>Viruses</taxon>
        <taxon>Duplodnaviria</taxon>
        <taxon>Heunggongvirae</taxon>
        <taxon>Uroviricota</taxon>
        <taxon>Caudoviricetes</taxon>
    </lineage>
</organism>
<name>A0A8S5UJY0_9CAUD</name>
<feature type="transmembrane region" description="Helical" evidence="1">
    <location>
        <begin position="37"/>
        <end position="58"/>
    </location>
</feature>